<proteinExistence type="predicted"/>
<feature type="domain" description="RING-type" evidence="2">
    <location>
        <begin position="6"/>
        <end position="45"/>
    </location>
</feature>
<dbReference type="EMBL" id="DS547093">
    <property type="protein sequence ID" value="EDR13544.1"/>
    <property type="molecule type" value="Genomic_DNA"/>
</dbReference>
<keyword evidence="1" id="KW-0479">Metal-binding</keyword>
<dbReference type="OrthoDB" id="6105938at2759"/>
<dbReference type="GO" id="GO:0008270">
    <property type="term" value="F:zinc ion binding"/>
    <property type="evidence" value="ECO:0007669"/>
    <property type="project" value="UniProtKB-KW"/>
</dbReference>
<dbReference type="InParanoid" id="B0CWP3"/>
<evidence type="ECO:0000259" key="2">
    <source>
        <dbReference type="PROSITE" id="PS50089"/>
    </source>
</evidence>
<name>B0CWP3_LACBS</name>
<dbReference type="InterPro" id="IPR013083">
    <property type="entry name" value="Znf_RING/FYVE/PHD"/>
</dbReference>
<dbReference type="PROSITE" id="PS50089">
    <property type="entry name" value="ZF_RING_2"/>
    <property type="match status" value="1"/>
</dbReference>
<evidence type="ECO:0000313" key="3">
    <source>
        <dbReference type="EMBL" id="EDR13544.1"/>
    </source>
</evidence>
<dbReference type="GeneID" id="6071928"/>
<evidence type="ECO:0000256" key="1">
    <source>
        <dbReference type="PROSITE-ProRule" id="PRU00175"/>
    </source>
</evidence>
<organism evidence="4">
    <name type="scientific">Laccaria bicolor (strain S238N-H82 / ATCC MYA-4686)</name>
    <name type="common">Bicoloured deceiver</name>
    <name type="synonym">Laccaria laccata var. bicolor</name>
    <dbReference type="NCBI Taxonomy" id="486041"/>
    <lineage>
        <taxon>Eukaryota</taxon>
        <taxon>Fungi</taxon>
        <taxon>Dikarya</taxon>
        <taxon>Basidiomycota</taxon>
        <taxon>Agaricomycotina</taxon>
        <taxon>Agaricomycetes</taxon>
        <taxon>Agaricomycetidae</taxon>
        <taxon>Agaricales</taxon>
        <taxon>Agaricineae</taxon>
        <taxon>Hydnangiaceae</taxon>
        <taxon>Laccaria</taxon>
    </lineage>
</organism>
<dbReference type="KEGG" id="lbc:LACBIDRAFT_308570"/>
<dbReference type="RefSeq" id="XP_001876042.1">
    <property type="nucleotide sequence ID" value="XM_001876007.1"/>
</dbReference>
<evidence type="ECO:0000313" key="4">
    <source>
        <dbReference type="Proteomes" id="UP000001194"/>
    </source>
</evidence>
<dbReference type="Proteomes" id="UP000001194">
    <property type="component" value="Unassembled WGS sequence"/>
</dbReference>
<reference evidence="3 4" key="1">
    <citation type="journal article" date="2008" name="Nature">
        <title>The genome of Laccaria bicolor provides insights into mycorrhizal symbiosis.</title>
        <authorList>
            <person name="Martin F."/>
            <person name="Aerts A."/>
            <person name="Ahren D."/>
            <person name="Brun A."/>
            <person name="Danchin E.G.J."/>
            <person name="Duchaussoy F."/>
            <person name="Gibon J."/>
            <person name="Kohler A."/>
            <person name="Lindquist E."/>
            <person name="Pereda V."/>
            <person name="Salamov A."/>
            <person name="Shapiro H.J."/>
            <person name="Wuyts J."/>
            <person name="Blaudez D."/>
            <person name="Buee M."/>
            <person name="Brokstein P."/>
            <person name="Canbaeck B."/>
            <person name="Cohen D."/>
            <person name="Courty P.E."/>
            <person name="Coutinho P.M."/>
            <person name="Delaruelle C."/>
            <person name="Detter J.C."/>
            <person name="Deveau A."/>
            <person name="DiFazio S."/>
            <person name="Duplessis S."/>
            <person name="Fraissinet-Tachet L."/>
            <person name="Lucic E."/>
            <person name="Frey-Klett P."/>
            <person name="Fourrey C."/>
            <person name="Feussner I."/>
            <person name="Gay G."/>
            <person name="Grimwood J."/>
            <person name="Hoegger P.J."/>
            <person name="Jain P."/>
            <person name="Kilaru S."/>
            <person name="Labbe J."/>
            <person name="Lin Y.C."/>
            <person name="Legue V."/>
            <person name="Le Tacon F."/>
            <person name="Marmeisse R."/>
            <person name="Melayah D."/>
            <person name="Montanini B."/>
            <person name="Muratet M."/>
            <person name="Nehls U."/>
            <person name="Niculita-Hirzel H."/>
            <person name="Oudot-Le Secq M.P."/>
            <person name="Peter M."/>
            <person name="Quesneville H."/>
            <person name="Rajashekar B."/>
            <person name="Reich M."/>
            <person name="Rouhier N."/>
            <person name="Schmutz J."/>
            <person name="Yin T."/>
            <person name="Chalot M."/>
            <person name="Henrissat B."/>
            <person name="Kuees U."/>
            <person name="Lucas S."/>
            <person name="Van de Peer Y."/>
            <person name="Podila G.K."/>
            <person name="Polle A."/>
            <person name="Pukkila P.J."/>
            <person name="Richardson P.M."/>
            <person name="Rouze P."/>
            <person name="Sanders I.R."/>
            <person name="Stajich J.E."/>
            <person name="Tunlid A."/>
            <person name="Tuskan G."/>
            <person name="Grigoriev I.V."/>
        </authorList>
    </citation>
    <scope>NUCLEOTIDE SEQUENCE [LARGE SCALE GENOMIC DNA]</scope>
    <source>
        <strain evidence="4">S238N-H82 / ATCC MYA-4686</strain>
    </source>
</reference>
<dbReference type="AlphaFoldDB" id="B0CWP3"/>
<sequence>MHPGFCSVCCDVFDQIDCVPCRISCGHVACQRCCDTLVESRQCCPFRCDMAILRPRDIRPMAMSLVTDSDSFNEGIVRSKVLAILSDIRAFQLQYNQNSLSVHSLRANVSVQKDSIQKYARILHKVIQKRKDVFQSLARARAEYEGEVSTQCQLREELTQLRGMVWIAFSSTIHAQIFGVAARNSHHTAQNTSQYATLCLDVNNS</sequence>
<dbReference type="Gene3D" id="3.30.40.10">
    <property type="entry name" value="Zinc/RING finger domain, C3HC4 (zinc finger)"/>
    <property type="match status" value="1"/>
</dbReference>
<keyword evidence="4" id="KW-1185">Reference proteome</keyword>
<keyword evidence="1" id="KW-0862">Zinc</keyword>
<dbReference type="InterPro" id="IPR001841">
    <property type="entry name" value="Znf_RING"/>
</dbReference>
<dbReference type="STRING" id="486041.B0CWP3"/>
<protein>
    <submittedName>
        <fullName evidence="3">Predicted protein</fullName>
    </submittedName>
</protein>
<keyword evidence="1" id="KW-0863">Zinc-finger</keyword>
<accession>B0CWP3</accession>
<gene>
    <name evidence="3" type="ORF">LACBIDRAFT_308570</name>
</gene>
<dbReference type="HOGENOM" id="CLU_1337694_0_0_1"/>